<dbReference type="InterPro" id="IPR000182">
    <property type="entry name" value="GNAT_dom"/>
</dbReference>
<dbReference type="AlphaFoldDB" id="A0AAE6IK65"/>
<protein>
    <submittedName>
        <fullName evidence="4">GNAT family N-acetyltransferase</fullName>
    </submittedName>
</protein>
<dbReference type="RefSeq" id="WP_014974622.1">
    <property type="nucleotide sequence ID" value="NZ_CP042374.1"/>
</dbReference>
<evidence type="ECO:0000313" key="5">
    <source>
        <dbReference type="Proteomes" id="UP000321332"/>
    </source>
</evidence>
<name>A0AAE6IK65_LEUCA</name>
<sequence>MPFDMTQPITFSFEEAGMQRVVAWQALIELLMQETDTFMIGSVRQGQDEPEMSHQPAITLLLIAEQDEMSQPVGISSIADGELGIAILQQFQGAGLGQASMDTLIDWAQQMSLESLWLDVQTDNQVAIHLYQKYDFKNVGEVTAIELPNGRKTELQRMLKVL</sequence>
<dbReference type="GO" id="GO:0016747">
    <property type="term" value="F:acyltransferase activity, transferring groups other than amino-acyl groups"/>
    <property type="evidence" value="ECO:0007669"/>
    <property type="project" value="InterPro"/>
</dbReference>
<proteinExistence type="predicted"/>
<evidence type="ECO:0000256" key="1">
    <source>
        <dbReference type="ARBA" id="ARBA00022679"/>
    </source>
</evidence>
<reference evidence="4 5" key="1">
    <citation type="submission" date="2019-06" db="EMBL/GenBank/DDBJ databases">
        <title>Genome analyses of bacteria isolated from kimchi.</title>
        <authorList>
            <person name="Lee S."/>
            <person name="Ahn S."/>
            <person name="Roh S."/>
        </authorList>
    </citation>
    <scope>NUCLEOTIDE SEQUENCE [LARGE SCALE GENOMIC DNA]</scope>
    <source>
        <strain evidence="4 5">CBA3620</strain>
    </source>
</reference>
<dbReference type="CDD" id="cd04301">
    <property type="entry name" value="NAT_SF"/>
    <property type="match status" value="1"/>
</dbReference>
<feature type="domain" description="N-acetyltransferase" evidence="3">
    <location>
        <begin position="17"/>
        <end position="162"/>
    </location>
</feature>
<evidence type="ECO:0000259" key="3">
    <source>
        <dbReference type="PROSITE" id="PS51186"/>
    </source>
</evidence>
<dbReference type="PANTHER" id="PTHR43420">
    <property type="entry name" value="ACETYLTRANSFERASE"/>
    <property type="match status" value="1"/>
</dbReference>
<accession>A0AAE6IK65</accession>
<dbReference type="SUPFAM" id="SSF55729">
    <property type="entry name" value="Acyl-CoA N-acyltransferases (Nat)"/>
    <property type="match status" value="1"/>
</dbReference>
<evidence type="ECO:0000256" key="2">
    <source>
        <dbReference type="ARBA" id="ARBA00023315"/>
    </source>
</evidence>
<evidence type="ECO:0000313" key="4">
    <source>
        <dbReference type="EMBL" id="QEA33941.1"/>
    </source>
</evidence>
<dbReference type="Gene3D" id="3.40.630.30">
    <property type="match status" value="1"/>
</dbReference>
<dbReference type="OMA" id="EPEMSHQ"/>
<gene>
    <name evidence="4" type="ORF">FGL89_07320</name>
</gene>
<dbReference type="GeneID" id="61187557"/>
<dbReference type="InterPro" id="IPR050680">
    <property type="entry name" value="YpeA/RimI_acetyltransf"/>
</dbReference>
<keyword evidence="1" id="KW-0808">Transferase</keyword>
<dbReference type="EMBL" id="CP042374">
    <property type="protein sequence ID" value="QEA33941.1"/>
    <property type="molecule type" value="Genomic_DNA"/>
</dbReference>
<dbReference type="Proteomes" id="UP000321332">
    <property type="component" value="Chromosome"/>
</dbReference>
<organism evidence="4 5">
    <name type="scientific">Leuconostoc carnosum</name>
    <dbReference type="NCBI Taxonomy" id="1252"/>
    <lineage>
        <taxon>Bacteria</taxon>
        <taxon>Bacillati</taxon>
        <taxon>Bacillota</taxon>
        <taxon>Bacilli</taxon>
        <taxon>Lactobacillales</taxon>
        <taxon>Lactobacillaceae</taxon>
        <taxon>Leuconostoc</taxon>
    </lineage>
</organism>
<dbReference type="PROSITE" id="PS51186">
    <property type="entry name" value="GNAT"/>
    <property type="match status" value="1"/>
</dbReference>
<keyword evidence="2" id="KW-0012">Acyltransferase</keyword>
<dbReference type="Pfam" id="PF00583">
    <property type="entry name" value="Acetyltransf_1"/>
    <property type="match status" value="1"/>
</dbReference>
<dbReference type="InterPro" id="IPR016181">
    <property type="entry name" value="Acyl_CoA_acyltransferase"/>
</dbReference>